<organism evidence="2 3">
    <name type="scientific">Brevibacillus formosus</name>
    <dbReference type="NCBI Taxonomy" id="54913"/>
    <lineage>
        <taxon>Bacteria</taxon>
        <taxon>Bacillati</taxon>
        <taxon>Bacillota</taxon>
        <taxon>Bacilli</taxon>
        <taxon>Bacillales</taxon>
        <taxon>Paenibacillaceae</taxon>
        <taxon>Brevibacillus</taxon>
    </lineage>
</organism>
<proteinExistence type="predicted"/>
<gene>
    <name evidence="2" type="ORF">BP422_27665</name>
</gene>
<protein>
    <submittedName>
        <fullName evidence="2">Hydrolase</fullName>
    </submittedName>
</protein>
<dbReference type="RefSeq" id="WP_088910438.1">
    <property type="nucleotide sequence ID" value="NZ_CP018145.1"/>
</dbReference>
<dbReference type="AlphaFoldDB" id="A0A220MPW4"/>
<reference evidence="2 3" key="1">
    <citation type="submission" date="2016-11" db="EMBL/GenBank/DDBJ databases">
        <authorList>
            <person name="Jaros S."/>
            <person name="Januszkiewicz K."/>
            <person name="Wedrychowicz H."/>
        </authorList>
    </citation>
    <scope>NUCLEOTIDE SEQUENCE [LARGE SCALE GENOMIC DNA]</scope>
    <source>
        <strain evidence="2 3">NF2</strain>
    </source>
</reference>
<feature type="transmembrane region" description="Helical" evidence="1">
    <location>
        <begin position="121"/>
        <end position="140"/>
    </location>
</feature>
<name>A0A220MPW4_9BACL</name>
<accession>A0A220MPW4</accession>
<dbReference type="PANTHER" id="PTHR35531">
    <property type="entry name" value="INNER MEMBRANE PROTEIN YBCI-RELATED"/>
    <property type="match status" value="1"/>
</dbReference>
<dbReference type="InterPro" id="IPR007404">
    <property type="entry name" value="YdjM-like"/>
</dbReference>
<dbReference type="Proteomes" id="UP000197781">
    <property type="component" value="Chromosome"/>
</dbReference>
<keyword evidence="1" id="KW-1133">Transmembrane helix</keyword>
<keyword evidence="1" id="KW-0812">Transmembrane</keyword>
<keyword evidence="2" id="KW-0378">Hydrolase</keyword>
<dbReference type="Pfam" id="PF04307">
    <property type="entry name" value="YdjM"/>
    <property type="match status" value="1"/>
</dbReference>
<evidence type="ECO:0000256" key="1">
    <source>
        <dbReference type="SAM" id="Phobius"/>
    </source>
</evidence>
<evidence type="ECO:0000313" key="2">
    <source>
        <dbReference type="EMBL" id="ASJ56963.1"/>
    </source>
</evidence>
<dbReference type="KEGG" id="bfm:BP422_27665"/>
<dbReference type="GO" id="GO:0016787">
    <property type="term" value="F:hydrolase activity"/>
    <property type="evidence" value="ECO:0007669"/>
    <property type="project" value="UniProtKB-KW"/>
</dbReference>
<sequence length="144" mass="16028">MTWKTHMVLGAIAGYCAYPSWKGSVIGATMALVPDIDQANSKLGNLMGPLSKMLQKGFGHRTVTHSWVILFLPFLLFGDSLAAMAGLWGILSHLISDMLVGRIQLLWPLRVGWLGIRVSKSMYRTVDRIVFYVAIVYIVIKGYQ</sequence>
<dbReference type="PANTHER" id="PTHR35531:SF1">
    <property type="entry name" value="INNER MEMBRANE PROTEIN YBCI-RELATED"/>
    <property type="match status" value="1"/>
</dbReference>
<dbReference type="EMBL" id="CP018145">
    <property type="protein sequence ID" value="ASJ56963.1"/>
    <property type="molecule type" value="Genomic_DNA"/>
</dbReference>
<evidence type="ECO:0000313" key="3">
    <source>
        <dbReference type="Proteomes" id="UP000197781"/>
    </source>
</evidence>
<keyword evidence="1" id="KW-0472">Membrane</keyword>